<evidence type="ECO:0000256" key="2">
    <source>
        <dbReference type="ARBA" id="ARBA00022679"/>
    </source>
</evidence>
<dbReference type="Proteomes" id="UP000254794">
    <property type="component" value="Unassembled WGS sequence"/>
</dbReference>
<protein>
    <submittedName>
        <fullName evidence="5">Phosphopantetheinyl transferase</fullName>
        <ecNumber evidence="5">2.7.8.-</ecNumber>
    </submittedName>
</protein>
<dbReference type="InterPro" id="IPR008278">
    <property type="entry name" value="4-PPantetheinyl_Trfase_dom"/>
</dbReference>
<dbReference type="GO" id="GO:0008897">
    <property type="term" value="F:holo-[acyl-carrier-protein] synthase activity"/>
    <property type="evidence" value="ECO:0007669"/>
    <property type="project" value="InterPro"/>
</dbReference>
<comment type="similarity">
    <text evidence="1">Belongs to the P-Pant transferase superfamily. Gsp/Sfp/HetI/AcpT family.</text>
</comment>
<evidence type="ECO:0000259" key="3">
    <source>
        <dbReference type="Pfam" id="PF01648"/>
    </source>
</evidence>
<evidence type="ECO:0000259" key="4">
    <source>
        <dbReference type="Pfam" id="PF22624"/>
    </source>
</evidence>
<accession>A0A378JSQ2</accession>
<evidence type="ECO:0000313" key="6">
    <source>
        <dbReference type="Proteomes" id="UP000254794"/>
    </source>
</evidence>
<dbReference type="RefSeq" id="WP_115330853.1">
    <property type="nucleotide sequence ID" value="NZ_CAAAHP010000001.1"/>
</dbReference>
<organism evidence="5 6">
    <name type="scientific">Legionella busanensis</name>
    <dbReference type="NCBI Taxonomy" id="190655"/>
    <lineage>
        <taxon>Bacteria</taxon>
        <taxon>Pseudomonadati</taxon>
        <taxon>Pseudomonadota</taxon>
        <taxon>Gammaproteobacteria</taxon>
        <taxon>Legionellales</taxon>
        <taxon>Legionellaceae</taxon>
        <taxon>Legionella</taxon>
    </lineage>
</organism>
<dbReference type="PANTHER" id="PTHR12215">
    <property type="entry name" value="PHOSPHOPANTETHEINE TRANSFERASE"/>
    <property type="match status" value="1"/>
</dbReference>
<dbReference type="EMBL" id="UGOD01000001">
    <property type="protein sequence ID" value="STX51202.1"/>
    <property type="molecule type" value="Genomic_DNA"/>
</dbReference>
<dbReference type="Gene3D" id="3.90.470.20">
    <property type="entry name" value="4'-phosphopantetheinyl transferase domain"/>
    <property type="match status" value="2"/>
</dbReference>
<dbReference type="InterPro" id="IPR055066">
    <property type="entry name" value="AASDHPPT_N"/>
</dbReference>
<dbReference type="InterPro" id="IPR037143">
    <property type="entry name" value="4-PPantetheinyl_Trfase_dom_sf"/>
</dbReference>
<dbReference type="EC" id="2.7.8.-" evidence="5"/>
<feature type="domain" description="4'-phosphopantetheinyl transferase N-terminal" evidence="4">
    <location>
        <begin position="38"/>
        <end position="113"/>
    </location>
</feature>
<sequence>MNSSLFEVISTYDLELAPNRIDIWQFSLTQAPINRDIILNEEELARGNRFYFPHHKRRFSIARAMLRLILSRYLQLNPEMLTFSYNKYGKPSVINNKQLEFNISHSQDLAILAIGQQFPLGVDLEFFSARPYKGIAKHLFSEQEQKELANLPSYYQPLGFFNIWAQKEAFIKACGMGLSYPTEQFSVNIVSYGRQTIFDPLHQQLVSLVSFMPAMACCAALCFDPSILSLRKITLPSNQDF</sequence>
<dbReference type="Pfam" id="PF01648">
    <property type="entry name" value="ACPS"/>
    <property type="match status" value="1"/>
</dbReference>
<dbReference type="GO" id="GO:0019878">
    <property type="term" value="P:lysine biosynthetic process via aminoadipic acid"/>
    <property type="evidence" value="ECO:0007669"/>
    <property type="project" value="TreeGrafter"/>
</dbReference>
<dbReference type="AlphaFoldDB" id="A0A378JSQ2"/>
<evidence type="ECO:0000256" key="1">
    <source>
        <dbReference type="ARBA" id="ARBA00010990"/>
    </source>
</evidence>
<dbReference type="InterPro" id="IPR050559">
    <property type="entry name" value="P-Pant_transferase_sf"/>
</dbReference>
<proteinExistence type="inferred from homology"/>
<reference evidence="5 6" key="1">
    <citation type="submission" date="2018-06" db="EMBL/GenBank/DDBJ databases">
        <authorList>
            <consortium name="Pathogen Informatics"/>
            <person name="Doyle S."/>
        </authorList>
    </citation>
    <scope>NUCLEOTIDE SEQUENCE [LARGE SCALE GENOMIC DNA]</scope>
    <source>
        <strain evidence="5 6">NCTC13316</strain>
    </source>
</reference>
<keyword evidence="2 5" id="KW-0808">Transferase</keyword>
<keyword evidence="6" id="KW-1185">Reference proteome</keyword>
<evidence type="ECO:0000313" key="5">
    <source>
        <dbReference type="EMBL" id="STX51202.1"/>
    </source>
</evidence>
<dbReference type="SUPFAM" id="SSF56214">
    <property type="entry name" value="4'-phosphopantetheinyl transferase"/>
    <property type="match status" value="2"/>
</dbReference>
<dbReference type="Pfam" id="PF22624">
    <property type="entry name" value="AASDHPPT_N"/>
    <property type="match status" value="1"/>
</dbReference>
<dbReference type="GO" id="GO:0000287">
    <property type="term" value="F:magnesium ion binding"/>
    <property type="evidence" value="ECO:0007669"/>
    <property type="project" value="InterPro"/>
</dbReference>
<dbReference type="OrthoDB" id="9808281at2"/>
<gene>
    <name evidence="5" type="primary">sfp</name>
    <name evidence="5" type="ORF">NCTC13316_01295</name>
</gene>
<dbReference type="PANTHER" id="PTHR12215:SF10">
    <property type="entry name" value="L-AMINOADIPATE-SEMIALDEHYDE DEHYDROGENASE-PHOSPHOPANTETHEINYL TRANSFERASE"/>
    <property type="match status" value="1"/>
</dbReference>
<dbReference type="GO" id="GO:0005829">
    <property type="term" value="C:cytosol"/>
    <property type="evidence" value="ECO:0007669"/>
    <property type="project" value="TreeGrafter"/>
</dbReference>
<feature type="domain" description="4'-phosphopantetheinyl transferase" evidence="3">
    <location>
        <begin position="119"/>
        <end position="198"/>
    </location>
</feature>
<name>A0A378JSQ2_9GAMM</name>